<reference evidence="2" key="3">
    <citation type="submission" date="2015-06" db="UniProtKB">
        <authorList>
            <consortium name="EnsemblMetazoa"/>
        </authorList>
    </citation>
    <scope>IDENTIFICATION</scope>
</reference>
<dbReference type="EnsemblMetazoa" id="HelroT172732">
    <property type="protein sequence ID" value="HelroP172732"/>
    <property type="gene ID" value="HelroG172732"/>
</dbReference>
<dbReference type="EMBL" id="AMQM01004332">
    <property type="status" value="NOT_ANNOTATED_CDS"/>
    <property type="molecule type" value="Genomic_DNA"/>
</dbReference>
<evidence type="ECO:0000313" key="3">
    <source>
        <dbReference type="Proteomes" id="UP000015101"/>
    </source>
</evidence>
<reference evidence="1 3" key="2">
    <citation type="journal article" date="2013" name="Nature">
        <title>Insights into bilaterian evolution from three spiralian genomes.</title>
        <authorList>
            <person name="Simakov O."/>
            <person name="Marletaz F."/>
            <person name="Cho S.J."/>
            <person name="Edsinger-Gonzales E."/>
            <person name="Havlak P."/>
            <person name="Hellsten U."/>
            <person name="Kuo D.H."/>
            <person name="Larsson T."/>
            <person name="Lv J."/>
            <person name="Arendt D."/>
            <person name="Savage R."/>
            <person name="Osoegawa K."/>
            <person name="de Jong P."/>
            <person name="Grimwood J."/>
            <person name="Chapman J.A."/>
            <person name="Shapiro H."/>
            <person name="Aerts A."/>
            <person name="Otillar R.P."/>
            <person name="Terry A.Y."/>
            <person name="Boore J.L."/>
            <person name="Grigoriev I.V."/>
            <person name="Lindberg D.R."/>
            <person name="Seaver E.C."/>
            <person name="Weisblat D.A."/>
            <person name="Putnam N.H."/>
            <person name="Rokhsar D.S."/>
        </authorList>
    </citation>
    <scope>NUCLEOTIDE SEQUENCE</scope>
</reference>
<sequence>METLLPVEFNRQQIKDYQSYSSSSFIQNHKSQPHSVNNNNDNEINLFPSSNTSTLSANSSLVGIDKNGENNGESLEGNGDVKGIFVSGSWLAEMVRLVLYATRENVNIVHEVFKQAFLQYHHESYNATRRVINDVTVPPDDVKVGLQNSLRFFFNISSNVFMVSFSPSPVVDSNEVIRQLDSQGTIVNGFVENNQSCYVSGLPSKHISQSAFGTIV</sequence>
<dbReference type="HOGENOM" id="CLU_1278867_0_0_1"/>
<keyword evidence="3" id="KW-1185">Reference proteome</keyword>
<dbReference type="GeneID" id="20204206"/>
<accession>T1F5V7</accession>
<protein>
    <submittedName>
        <fullName evidence="1 2">Uncharacterized protein</fullName>
    </submittedName>
</protein>
<proteinExistence type="predicted"/>
<evidence type="ECO:0000313" key="1">
    <source>
        <dbReference type="EMBL" id="ESO04367.1"/>
    </source>
</evidence>
<gene>
    <name evidence="2" type="primary">20204206</name>
    <name evidence="1" type="ORF">HELRODRAFT_172732</name>
</gene>
<name>T1F5V7_HELRO</name>
<dbReference type="Proteomes" id="UP000015101">
    <property type="component" value="Unassembled WGS sequence"/>
</dbReference>
<dbReference type="CTD" id="20204206"/>
<dbReference type="EMBL" id="KB096502">
    <property type="protein sequence ID" value="ESO04367.1"/>
    <property type="molecule type" value="Genomic_DNA"/>
</dbReference>
<reference evidence="3" key="1">
    <citation type="submission" date="2012-12" db="EMBL/GenBank/DDBJ databases">
        <authorList>
            <person name="Hellsten U."/>
            <person name="Grimwood J."/>
            <person name="Chapman J.A."/>
            <person name="Shapiro H."/>
            <person name="Aerts A."/>
            <person name="Otillar R.P."/>
            <person name="Terry A.Y."/>
            <person name="Boore J.L."/>
            <person name="Simakov O."/>
            <person name="Marletaz F."/>
            <person name="Cho S.-J."/>
            <person name="Edsinger-Gonzales E."/>
            <person name="Havlak P."/>
            <person name="Kuo D.-H."/>
            <person name="Larsson T."/>
            <person name="Lv J."/>
            <person name="Arendt D."/>
            <person name="Savage R."/>
            <person name="Osoegawa K."/>
            <person name="de Jong P."/>
            <person name="Lindberg D.R."/>
            <person name="Seaver E.C."/>
            <person name="Weisblat D.A."/>
            <person name="Putnam N.H."/>
            <person name="Grigoriev I.V."/>
            <person name="Rokhsar D.S."/>
        </authorList>
    </citation>
    <scope>NUCLEOTIDE SEQUENCE</scope>
</reference>
<dbReference type="OrthoDB" id="6082320at2759"/>
<evidence type="ECO:0000313" key="2">
    <source>
        <dbReference type="EnsemblMetazoa" id="HelroP172732"/>
    </source>
</evidence>
<dbReference type="KEGG" id="hro:HELRODRAFT_172732"/>
<dbReference type="RefSeq" id="XP_009017636.1">
    <property type="nucleotide sequence ID" value="XM_009019388.1"/>
</dbReference>
<dbReference type="InParanoid" id="T1F5V7"/>
<dbReference type="AlphaFoldDB" id="T1F5V7"/>
<organism evidence="2 3">
    <name type="scientific">Helobdella robusta</name>
    <name type="common">Californian leech</name>
    <dbReference type="NCBI Taxonomy" id="6412"/>
    <lineage>
        <taxon>Eukaryota</taxon>
        <taxon>Metazoa</taxon>
        <taxon>Spiralia</taxon>
        <taxon>Lophotrochozoa</taxon>
        <taxon>Annelida</taxon>
        <taxon>Clitellata</taxon>
        <taxon>Hirudinea</taxon>
        <taxon>Rhynchobdellida</taxon>
        <taxon>Glossiphoniidae</taxon>
        <taxon>Helobdella</taxon>
    </lineage>
</organism>